<proteinExistence type="predicted"/>
<reference evidence="1" key="1">
    <citation type="journal article" date="2016" name="Proc. Natl. Acad. Sci. U.S.A.">
        <title>Lipid metabolic changes in an early divergent fungus govern the establishment of a mutualistic symbiosis with endobacteria.</title>
        <authorList>
            <person name="Lastovetsky O.A."/>
            <person name="Gaspar M.L."/>
            <person name="Mondo S.J."/>
            <person name="LaButti K.M."/>
            <person name="Sandor L."/>
            <person name="Grigoriev I.V."/>
            <person name="Henry S.A."/>
            <person name="Pawlowska T.E."/>
        </authorList>
    </citation>
    <scope>NUCLEOTIDE SEQUENCE [LARGE SCALE GENOMIC DNA]</scope>
    <source>
        <strain evidence="1">ATCC 52814</strain>
    </source>
</reference>
<dbReference type="EMBL" id="KV921988">
    <property type="protein sequence ID" value="ORE03879.1"/>
    <property type="molecule type" value="Genomic_DNA"/>
</dbReference>
<organism evidence="1">
    <name type="scientific">Rhizopus microsporus var. microsporus</name>
    <dbReference type="NCBI Taxonomy" id="86635"/>
    <lineage>
        <taxon>Eukaryota</taxon>
        <taxon>Fungi</taxon>
        <taxon>Fungi incertae sedis</taxon>
        <taxon>Mucoromycota</taxon>
        <taxon>Mucoromycotina</taxon>
        <taxon>Mucoromycetes</taxon>
        <taxon>Mucorales</taxon>
        <taxon>Mucorineae</taxon>
        <taxon>Rhizopodaceae</taxon>
        <taxon>Rhizopus</taxon>
    </lineage>
</organism>
<dbReference type="VEuPathDB" id="FungiDB:BCV72DRAFT_337682"/>
<accession>A0A1X0QVW6</accession>
<dbReference type="AlphaFoldDB" id="A0A1X0QVW6"/>
<protein>
    <submittedName>
        <fullName evidence="1">Uncharacterized protein</fullName>
    </submittedName>
</protein>
<gene>
    <name evidence="1" type="ORF">BCV72DRAFT_337682</name>
</gene>
<evidence type="ECO:0000313" key="1">
    <source>
        <dbReference type="EMBL" id="ORE03879.1"/>
    </source>
</evidence>
<sequence>MSLPWRGPDQVHQLKEHMMQQSQQRRLQSQDSTARARVLAIQLRSGLRKLDINNNRIFDIHYFYRNVVALLSTEPITYIIYNQAIRHEASFAYLVVPFKPGDYLGPNELFRRNSSKAVATMNLLTSIGFNLSGFSRLLSIRFYAHIVRSQLEYGLAINRFTSTQLKALENVQNRCICKICDARGKAFTKVMLHLAKLPLMTERVHIFQAHLLFRSPHLPNNGLLCRLLPHIRHTRRHRWYLLSKAPLWRSMASTDEELDKRMLKAAKKIDITSFYQAAVDLYL</sequence>
<name>A0A1X0QVW6_RHIZD</name>
<dbReference type="OrthoDB" id="5514950at2759"/>
<dbReference type="Proteomes" id="UP000242414">
    <property type="component" value="Unassembled WGS sequence"/>
</dbReference>